<evidence type="ECO:0000256" key="1">
    <source>
        <dbReference type="SAM" id="MobiDB-lite"/>
    </source>
</evidence>
<feature type="region of interest" description="Disordered" evidence="1">
    <location>
        <begin position="95"/>
        <end position="137"/>
    </location>
</feature>
<feature type="compositionally biased region" description="Polar residues" evidence="1">
    <location>
        <begin position="95"/>
        <end position="108"/>
    </location>
</feature>
<dbReference type="CDD" id="cd05379">
    <property type="entry name" value="CAP_bacterial"/>
    <property type="match status" value="1"/>
</dbReference>
<feature type="compositionally biased region" description="Low complexity" evidence="1">
    <location>
        <begin position="109"/>
        <end position="127"/>
    </location>
</feature>
<organism evidence="4">
    <name type="scientific">Clostridium tyrobutyricum</name>
    <dbReference type="NCBI Taxonomy" id="1519"/>
    <lineage>
        <taxon>Bacteria</taxon>
        <taxon>Bacillati</taxon>
        <taxon>Bacillota</taxon>
        <taxon>Clostridia</taxon>
        <taxon>Eubacteriales</taxon>
        <taxon>Clostridiaceae</taxon>
        <taxon>Clostridium</taxon>
    </lineage>
</organism>
<dbReference type="PANTHER" id="PTHR31157:SF1">
    <property type="entry name" value="SCP DOMAIN-CONTAINING PROTEIN"/>
    <property type="match status" value="1"/>
</dbReference>
<dbReference type="EMBL" id="KM108062">
    <property type="protein sequence ID" value="AIZ03721.1"/>
    <property type="molecule type" value="Genomic_DNA"/>
</dbReference>
<evidence type="ECO:0000313" key="4">
    <source>
        <dbReference type="EMBL" id="AIZ03721.1"/>
    </source>
</evidence>
<dbReference type="SUPFAM" id="SSF55797">
    <property type="entry name" value="PR-1-like"/>
    <property type="match status" value="1"/>
</dbReference>
<proteinExistence type="predicted"/>
<evidence type="ECO:0000259" key="3">
    <source>
        <dbReference type="Pfam" id="PF00188"/>
    </source>
</evidence>
<dbReference type="Pfam" id="PF00188">
    <property type="entry name" value="CAP"/>
    <property type="match status" value="1"/>
</dbReference>
<feature type="chain" id="PRO_5038684020" description="SCP domain-containing protein" evidence="2">
    <location>
        <begin position="27"/>
        <end position="266"/>
    </location>
</feature>
<feature type="domain" description="SCP" evidence="3">
    <location>
        <begin position="146"/>
        <end position="261"/>
    </location>
</feature>
<dbReference type="InterPro" id="IPR014258">
    <property type="entry name" value="CAP_domain_YkwD-like"/>
</dbReference>
<feature type="signal peptide" evidence="2">
    <location>
        <begin position="1"/>
        <end position="26"/>
    </location>
</feature>
<protein>
    <recommendedName>
        <fullName evidence="3">SCP domain-containing protein</fullName>
    </recommendedName>
</protein>
<name>A0A0A7HIS1_CLOTY</name>
<dbReference type="PANTHER" id="PTHR31157">
    <property type="entry name" value="SCP DOMAIN-CONTAINING PROTEIN"/>
    <property type="match status" value="1"/>
</dbReference>
<sequence length="266" mass="28671">MNKRIKSIVAAAAVIGALTTSAPTMAKAAGINCNNATNCTTSNCNTQNCTTQNCTTQNCSDSTCTTSKTQQSLLQDIIKKYPQLKNCNTVNKKITTSNKAKTPNESSVNNKQSTNTQNNTQTPANTNKDNEQASSSISAEANEVIRLVNVERSKNGLAPLKANAELSKVAATKAQDMIDKNYFDHNSPTYGSPFDMMTKFGIKYTTAGENIAYGQKTPAEVMNGWMNSSGHRANILNSNFTEIGVGVAKDKNGTPYWVQMFINPGK</sequence>
<dbReference type="InterPro" id="IPR035940">
    <property type="entry name" value="CAP_sf"/>
</dbReference>
<dbReference type="AlphaFoldDB" id="A0A0A7HIS1"/>
<keyword evidence="2" id="KW-0732">Signal</keyword>
<accession>A0A0A7HIS1</accession>
<dbReference type="RefSeq" id="WP_217819608.1">
    <property type="nucleotide sequence ID" value="NZ_JAHHUU010000007.1"/>
</dbReference>
<dbReference type="Gene3D" id="3.40.33.10">
    <property type="entry name" value="CAP"/>
    <property type="match status" value="1"/>
</dbReference>
<dbReference type="InterPro" id="IPR014044">
    <property type="entry name" value="CAP_dom"/>
</dbReference>
<dbReference type="NCBIfam" id="TIGR02909">
    <property type="entry name" value="spore_YkwD"/>
    <property type="match status" value="1"/>
</dbReference>
<gene>
    <name evidence="4" type="ORF">CTB_16200</name>
</gene>
<evidence type="ECO:0000256" key="2">
    <source>
        <dbReference type="SAM" id="SignalP"/>
    </source>
</evidence>
<reference evidence="4" key="1">
    <citation type="submission" date="2014-07" db="EMBL/GenBank/DDBJ databases">
        <title>Clostridium tyrobutyricum BAS7.</title>
        <authorList>
            <person name="Kim S."/>
            <person name="Choi O."/>
            <person name="Woo H.M."/>
            <person name="Sang B.-I."/>
            <person name="Um Y."/>
        </authorList>
    </citation>
    <scope>NUCLEOTIDE SEQUENCE</scope>
    <source>
        <strain evidence="4">BAS7</strain>
    </source>
</reference>